<gene>
    <name evidence="1" type="ORF">LCGC14_2567690</name>
</gene>
<proteinExistence type="predicted"/>
<protein>
    <submittedName>
        <fullName evidence="1">Uncharacterized protein</fullName>
    </submittedName>
</protein>
<dbReference type="AlphaFoldDB" id="A0A0F9AI66"/>
<reference evidence="1" key="1">
    <citation type="journal article" date="2015" name="Nature">
        <title>Complex archaea that bridge the gap between prokaryotes and eukaryotes.</title>
        <authorList>
            <person name="Spang A."/>
            <person name="Saw J.H."/>
            <person name="Jorgensen S.L."/>
            <person name="Zaremba-Niedzwiedzka K."/>
            <person name="Martijn J."/>
            <person name="Lind A.E."/>
            <person name="van Eijk R."/>
            <person name="Schleper C."/>
            <person name="Guy L."/>
            <person name="Ettema T.J."/>
        </authorList>
    </citation>
    <scope>NUCLEOTIDE SEQUENCE</scope>
</reference>
<feature type="non-terminal residue" evidence="1">
    <location>
        <position position="1"/>
    </location>
</feature>
<evidence type="ECO:0000313" key="1">
    <source>
        <dbReference type="EMBL" id="KKL09259.1"/>
    </source>
</evidence>
<dbReference type="EMBL" id="LAZR01042555">
    <property type="protein sequence ID" value="KKL09259.1"/>
    <property type="molecule type" value="Genomic_DNA"/>
</dbReference>
<sequence>KIQKLIDFLKEAIEVHVKERNA</sequence>
<accession>A0A0F9AI66</accession>
<name>A0A0F9AI66_9ZZZZ</name>
<comment type="caution">
    <text evidence="1">The sequence shown here is derived from an EMBL/GenBank/DDBJ whole genome shotgun (WGS) entry which is preliminary data.</text>
</comment>
<organism evidence="1">
    <name type="scientific">marine sediment metagenome</name>
    <dbReference type="NCBI Taxonomy" id="412755"/>
    <lineage>
        <taxon>unclassified sequences</taxon>
        <taxon>metagenomes</taxon>
        <taxon>ecological metagenomes</taxon>
    </lineage>
</organism>